<protein>
    <submittedName>
        <fullName evidence="2">Uncharacterized protein</fullName>
    </submittedName>
</protein>
<dbReference type="SUPFAM" id="SSF103025">
    <property type="entry name" value="Folate-binding domain"/>
    <property type="match status" value="1"/>
</dbReference>
<dbReference type="Gene3D" id="3.30.1360.120">
    <property type="entry name" value="Probable tRNA modification gtpase trme, domain 1"/>
    <property type="match status" value="1"/>
</dbReference>
<dbReference type="AlphaFoldDB" id="A0A6H5HSK9"/>
<name>A0A6H5HSK9_9HYME</name>
<dbReference type="Proteomes" id="UP000479190">
    <property type="component" value="Unassembled WGS sequence"/>
</dbReference>
<reference evidence="2 3" key="1">
    <citation type="submission" date="2020-02" db="EMBL/GenBank/DDBJ databases">
        <authorList>
            <person name="Ferguson B K."/>
        </authorList>
    </citation>
    <scope>NUCLEOTIDE SEQUENCE [LARGE SCALE GENOMIC DNA]</scope>
</reference>
<evidence type="ECO:0000313" key="3">
    <source>
        <dbReference type="Proteomes" id="UP000479190"/>
    </source>
</evidence>
<accession>A0A6H5HSK9</accession>
<feature type="compositionally biased region" description="Basic and acidic residues" evidence="1">
    <location>
        <begin position="232"/>
        <end position="246"/>
    </location>
</feature>
<sequence length="376" mass="42247">MAGYRALYSLSCEKGYHLWNSDLGADDSPLEANLGFTCRKNGKYLGSQAVMEPEEERRQEATASTAARQAIHKASSGRDGHQGVPRGRQLRGVENQGQTLPRRHVLEEKVARLIRRTSDCSTFITNFTITMMMMHVPTKRACIILACRARRAAAEKAANLHMQGRNVSSSLRYNHLPITRYRHRRERIAVLSLSRYDNFCDACVVWCRCKSQLDVKRLFHYRPPNCETSLKFRDGSRKTSQKKEKQQSGSATAVYIVTKRSHTTRRKRRRRCTIFGLLTGVSSSTSFYKPRNVLGWARSVCSTCAIPAATHTRTSTVMPKALGTRASGIAFSLPFRLFSPTGPKDSRNSSRDRAHSRAYRAGGGRPRGGDSIFLNV</sequence>
<feature type="region of interest" description="Disordered" evidence="1">
    <location>
        <begin position="232"/>
        <end position="251"/>
    </location>
</feature>
<keyword evidence="3" id="KW-1185">Reference proteome</keyword>
<dbReference type="InterPro" id="IPR027266">
    <property type="entry name" value="TrmE/GcvT-like"/>
</dbReference>
<gene>
    <name evidence="2" type="ORF">TBRA_LOCUS466</name>
</gene>
<feature type="compositionally biased region" description="Basic and acidic residues" evidence="1">
    <location>
        <begin position="344"/>
        <end position="355"/>
    </location>
</feature>
<dbReference type="EMBL" id="CADCXV010000109">
    <property type="protein sequence ID" value="CAB0028266.1"/>
    <property type="molecule type" value="Genomic_DNA"/>
</dbReference>
<feature type="region of interest" description="Disordered" evidence="1">
    <location>
        <begin position="341"/>
        <end position="376"/>
    </location>
</feature>
<dbReference type="OrthoDB" id="498204at2759"/>
<proteinExistence type="predicted"/>
<evidence type="ECO:0000256" key="1">
    <source>
        <dbReference type="SAM" id="MobiDB-lite"/>
    </source>
</evidence>
<evidence type="ECO:0000313" key="2">
    <source>
        <dbReference type="EMBL" id="CAB0028266.1"/>
    </source>
</evidence>
<organism evidence="2 3">
    <name type="scientific">Trichogramma brassicae</name>
    <dbReference type="NCBI Taxonomy" id="86971"/>
    <lineage>
        <taxon>Eukaryota</taxon>
        <taxon>Metazoa</taxon>
        <taxon>Ecdysozoa</taxon>
        <taxon>Arthropoda</taxon>
        <taxon>Hexapoda</taxon>
        <taxon>Insecta</taxon>
        <taxon>Pterygota</taxon>
        <taxon>Neoptera</taxon>
        <taxon>Endopterygota</taxon>
        <taxon>Hymenoptera</taxon>
        <taxon>Apocrita</taxon>
        <taxon>Proctotrupomorpha</taxon>
        <taxon>Chalcidoidea</taxon>
        <taxon>Trichogrammatidae</taxon>
        <taxon>Trichogramma</taxon>
    </lineage>
</organism>
<feature type="region of interest" description="Disordered" evidence="1">
    <location>
        <begin position="51"/>
        <end position="98"/>
    </location>
</feature>